<dbReference type="GO" id="GO:0006412">
    <property type="term" value="P:translation"/>
    <property type="evidence" value="ECO:0007669"/>
    <property type="project" value="InterPro"/>
</dbReference>
<dbReference type="Proteomes" id="UP000215086">
    <property type="component" value="Chromosome"/>
</dbReference>
<keyword evidence="5" id="KW-0699">rRNA-binding</keyword>
<evidence type="ECO:0000313" key="8">
    <source>
        <dbReference type="Proteomes" id="UP000215086"/>
    </source>
</evidence>
<dbReference type="EMBL" id="CP018477">
    <property type="protein sequence ID" value="ASV73998.1"/>
    <property type="molecule type" value="Genomic_DNA"/>
</dbReference>
<dbReference type="InterPro" id="IPR012340">
    <property type="entry name" value="NA-bd_OB-fold"/>
</dbReference>
<keyword evidence="8" id="KW-1185">Reference proteome</keyword>
<dbReference type="PANTHER" id="PTHR10744:SF1">
    <property type="entry name" value="SMALL RIBOSOMAL SUBUNIT PROTEIN US17M"/>
    <property type="match status" value="1"/>
</dbReference>
<evidence type="ECO:0000256" key="5">
    <source>
        <dbReference type="RuleBase" id="RU003873"/>
    </source>
</evidence>
<comment type="similarity">
    <text evidence="1 4">Belongs to the universal ribosomal protein uS17 family.</text>
</comment>
<evidence type="ECO:0000313" key="7">
    <source>
        <dbReference type="EMBL" id="ASV73998.1"/>
    </source>
</evidence>
<keyword evidence="2 4" id="KW-0689">Ribosomal protein</keyword>
<evidence type="ECO:0000256" key="2">
    <source>
        <dbReference type="ARBA" id="ARBA00022980"/>
    </source>
</evidence>
<accession>A0A286RDF5</accession>
<gene>
    <name evidence="7" type="ORF">THTE_1396</name>
</gene>
<dbReference type="SUPFAM" id="SSF50249">
    <property type="entry name" value="Nucleic acid-binding proteins"/>
    <property type="match status" value="1"/>
</dbReference>
<keyword evidence="3 4" id="KW-0687">Ribonucleoprotein</keyword>
<organism evidence="7 8">
    <name type="scientific">Thermogutta terrifontis</name>
    <dbReference type="NCBI Taxonomy" id="1331910"/>
    <lineage>
        <taxon>Bacteria</taxon>
        <taxon>Pseudomonadati</taxon>
        <taxon>Planctomycetota</taxon>
        <taxon>Planctomycetia</taxon>
        <taxon>Pirellulales</taxon>
        <taxon>Thermoguttaceae</taxon>
        <taxon>Thermogutta</taxon>
    </lineage>
</organism>
<dbReference type="GO" id="GO:0003735">
    <property type="term" value="F:structural constituent of ribosome"/>
    <property type="evidence" value="ECO:0007669"/>
    <property type="project" value="InterPro"/>
</dbReference>
<dbReference type="AlphaFoldDB" id="A0A286RDF5"/>
<dbReference type="CDD" id="cd00364">
    <property type="entry name" value="Ribosomal_uS17"/>
    <property type="match status" value="1"/>
</dbReference>
<protein>
    <recommendedName>
        <fullName evidence="5">30S ribosomal protein S17</fullName>
    </recommendedName>
</protein>
<dbReference type="GO" id="GO:0022627">
    <property type="term" value="C:cytosolic small ribosomal subunit"/>
    <property type="evidence" value="ECO:0007669"/>
    <property type="project" value="TreeGrafter"/>
</dbReference>
<evidence type="ECO:0000256" key="1">
    <source>
        <dbReference type="ARBA" id="ARBA00010254"/>
    </source>
</evidence>
<reference evidence="7 8" key="1">
    <citation type="journal article" name="Front. Microbiol.">
        <title>Sugar Metabolism of the First Thermophilic Planctomycete Thermogutta terrifontis: Comparative Genomic and Transcriptomic Approaches.</title>
        <authorList>
            <person name="Elcheninov A.G."/>
            <person name="Menzel P."/>
            <person name="Gudbergsdottir S.R."/>
            <person name="Slesarev A.I."/>
            <person name="Kadnikov V.V."/>
            <person name="Krogh A."/>
            <person name="Bonch-Osmolovskaya E.A."/>
            <person name="Peng X."/>
            <person name="Kublanov I.V."/>
        </authorList>
    </citation>
    <scope>NUCLEOTIDE SEQUENCE [LARGE SCALE GENOMIC DNA]</scope>
    <source>
        <strain evidence="7 8">R1</strain>
    </source>
</reference>
<dbReference type="GO" id="GO:0019843">
    <property type="term" value="F:rRNA binding"/>
    <property type="evidence" value="ECO:0007669"/>
    <property type="project" value="UniProtKB-KW"/>
</dbReference>
<sequence>MEIIRLVQHPRYKKYIKHRTICYVHDENDESRVGDQVEIMESRPLSRLKRWRLVRVVARGRAELIEKRKEVEVELQAVSRGETGENEAQAGEASQPPSG</sequence>
<dbReference type="PANTHER" id="PTHR10744">
    <property type="entry name" value="40S RIBOSOMAL PROTEIN S11 FAMILY MEMBER"/>
    <property type="match status" value="1"/>
</dbReference>
<keyword evidence="5" id="KW-0694">RNA-binding</keyword>
<dbReference type="KEGG" id="ttf:THTE_1396"/>
<name>A0A286RDF5_9BACT</name>
<feature type="region of interest" description="Disordered" evidence="6">
    <location>
        <begin position="76"/>
        <end position="99"/>
    </location>
</feature>
<dbReference type="Gene3D" id="2.40.50.140">
    <property type="entry name" value="Nucleic acid-binding proteins"/>
    <property type="match status" value="1"/>
</dbReference>
<evidence type="ECO:0000256" key="6">
    <source>
        <dbReference type="SAM" id="MobiDB-lite"/>
    </source>
</evidence>
<dbReference type="InterPro" id="IPR000266">
    <property type="entry name" value="Ribosomal_uS17"/>
</dbReference>
<dbReference type="Pfam" id="PF00366">
    <property type="entry name" value="Ribosomal_S17"/>
    <property type="match status" value="1"/>
</dbReference>
<dbReference type="PROSITE" id="PS00056">
    <property type="entry name" value="RIBOSOMAL_S17"/>
    <property type="match status" value="1"/>
</dbReference>
<evidence type="ECO:0000256" key="4">
    <source>
        <dbReference type="RuleBase" id="RU003872"/>
    </source>
</evidence>
<dbReference type="PRINTS" id="PR00973">
    <property type="entry name" value="RIBOSOMALS17"/>
</dbReference>
<comment type="function">
    <text evidence="5">One of the primary rRNA binding proteins, it binds specifically to the 5'-end of 16S ribosomal.</text>
</comment>
<proteinExistence type="inferred from homology"/>
<dbReference type="InterPro" id="IPR019979">
    <property type="entry name" value="Ribosomal_uS17_CS"/>
</dbReference>
<evidence type="ECO:0000256" key="3">
    <source>
        <dbReference type="ARBA" id="ARBA00023274"/>
    </source>
</evidence>